<feature type="region of interest" description="Disordered" evidence="5">
    <location>
        <begin position="189"/>
        <end position="215"/>
    </location>
</feature>
<dbReference type="Gene3D" id="3.90.190.10">
    <property type="entry name" value="Protein tyrosine phosphatase superfamily"/>
    <property type="match status" value="1"/>
</dbReference>
<dbReference type="InParanoid" id="A0A0D2APW5"/>
<feature type="compositionally biased region" description="Pro residues" evidence="5">
    <location>
        <begin position="1"/>
        <end position="17"/>
    </location>
</feature>
<protein>
    <recommendedName>
        <fullName evidence="2">protein-tyrosine-phosphatase</fullName>
        <ecNumber evidence="2">3.1.3.48</ecNumber>
    </recommendedName>
</protein>
<dbReference type="PROSITE" id="PS00383">
    <property type="entry name" value="TYR_PHOSPHATASE_1"/>
    <property type="match status" value="1"/>
</dbReference>
<keyword evidence="3" id="KW-0378">Hydrolase</keyword>
<evidence type="ECO:0000313" key="9">
    <source>
        <dbReference type="Proteomes" id="UP000053259"/>
    </source>
</evidence>
<feature type="region of interest" description="Disordered" evidence="5">
    <location>
        <begin position="511"/>
        <end position="569"/>
    </location>
</feature>
<feature type="region of interest" description="Disordered" evidence="5">
    <location>
        <begin position="887"/>
        <end position="909"/>
    </location>
</feature>
<dbReference type="InterPro" id="IPR016130">
    <property type="entry name" value="Tyr_Pase_AS"/>
</dbReference>
<sequence>MSMQTPPSPRTIAPPMPSFMTVFDEEATRRELEELQGQHASEVQKPFPSNNTATTSETSLAHMNPHFTSFHKQRDSVSTSASESSESSPTTTVSTLDSSSMTEPSPGPSPETPAGASLPMTYALAEPKFQPPMRSQMEPTNQHFFEMQRPTTPAKKARNLKNLAVNTTSAYNLGRSILSAPFVSASAQKPIERTSAPNSPVFVKPPTPPRRKLGGGLNLTIKTPASNNIGVGGVVPPTPSIAKPNTLRHFQSSPSLPLLTSSHGPLGGMTLPQLRTKPAPRGFADIPIEDEEEDAEQNFDVPQSQEEKPESYPNGPIRIYEDGIDLYYEPSVEVASRYDVIFNVASEVKNPFTVAAEATQSSAVAEPAQHMGGSIDGSESASSPDTPKANPLPSQLPAPPLPTKMPEYIHIPWEHNTDLVPDLHRLVKVIDEKVKQGKRVLVHCQCGVSRSATLIVAYGIYKNPGITVQEAYDAVKKRSKWIGPNMNLIMQLQEFRSGLLRNSRANQLFNMPRKLSSTLSSTSTTDSFNESSKSMSGPTTPRTAPLPPEKDEGAHSRARTASMGPMSAAPLEPNQCSFWNTAFRRSWGEGHTTSDIDMKRVSVVSDTPYVDPKGHIVPMVHVIEQDDESHGIEQEKQAPTHIDPNLAASTKSQKRKTPNFSRQLPLRQDRDGDSTMVDAPAPPPLLNVTSPRSEEFGMIGLPKRSDIQHHDSFGLFSPMRTEFPDVPAAVLSQTAPTTVQPFPSLADAPAASAQTKPSVTTENTGFSGFSFFERQRTPTEPFSIMSPTSSSFPRDFPLRSENSTQTTDSSRLTPRKNPPRALNTKFSSPNLHERRRLQKLQNELDPKKHMDDLDALMSPRATQFTSNPFHELLTVKTGDTPVEALEKAPVTPTPSDSDPRSPAQLGISPITRNIFDVL</sequence>
<evidence type="ECO:0000256" key="3">
    <source>
        <dbReference type="ARBA" id="ARBA00022801"/>
    </source>
</evidence>
<accession>A0A0D2APW5</accession>
<dbReference type="PROSITE" id="PS50056">
    <property type="entry name" value="TYR_PHOSPHATASE_2"/>
    <property type="match status" value="1"/>
</dbReference>
<feature type="region of interest" description="Disordered" evidence="5">
    <location>
        <begin position="292"/>
        <end position="315"/>
    </location>
</feature>
<evidence type="ECO:0000256" key="1">
    <source>
        <dbReference type="ARBA" id="ARBA00008601"/>
    </source>
</evidence>
<evidence type="ECO:0000313" key="8">
    <source>
        <dbReference type="EMBL" id="KIW01209.1"/>
    </source>
</evidence>
<dbReference type="InterPro" id="IPR020422">
    <property type="entry name" value="TYR_PHOSPHATASE_DUAL_dom"/>
</dbReference>
<dbReference type="PANTHER" id="PTHR10159">
    <property type="entry name" value="DUAL SPECIFICITY PROTEIN PHOSPHATASE"/>
    <property type="match status" value="1"/>
</dbReference>
<comment type="similarity">
    <text evidence="1">Belongs to the protein-tyrosine phosphatase family. Non-receptor class dual specificity subfamily.</text>
</comment>
<feature type="compositionally biased region" description="Polar residues" evidence="5">
    <location>
        <begin position="800"/>
        <end position="812"/>
    </location>
</feature>
<evidence type="ECO:0000256" key="2">
    <source>
        <dbReference type="ARBA" id="ARBA00013064"/>
    </source>
</evidence>
<evidence type="ECO:0000259" key="6">
    <source>
        <dbReference type="PROSITE" id="PS50054"/>
    </source>
</evidence>
<dbReference type="InterPro" id="IPR000340">
    <property type="entry name" value="Dual-sp_phosphatase_cat-dom"/>
</dbReference>
<dbReference type="EMBL" id="KN847556">
    <property type="protein sequence ID" value="KIW01209.1"/>
    <property type="molecule type" value="Genomic_DNA"/>
</dbReference>
<feature type="compositionally biased region" description="Polar residues" evidence="5">
    <location>
        <begin position="47"/>
        <end position="61"/>
    </location>
</feature>
<dbReference type="VEuPathDB" id="FungiDB:PV09_07256"/>
<dbReference type="InterPro" id="IPR000387">
    <property type="entry name" value="Tyr_Pase_dom"/>
</dbReference>
<dbReference type="SMART" id="SM00195">
    <property type="entry name" value="DSPc"/>
    <property type="match status" value="1"/>
</dbReference>
<keyword evidence="4" id="KW-0904">Protein phosphatase</keyword>
<feature type="compositionally biased region" description="Low complexity" evidence="5">
    <location>
        <begin position="76"/>
        <end position="104"/>
    </location>
</feature>
<dbReference type="OrthoDB" id="426001at2759"/>
<dbReference type="GO" id="GO:0008330">
    <property type="term" value="F:protein tyrosine/threonine phosphatase activity"/>
    <property type="evidence" value="ECO:0007669"/>
    <property type="project" value="TreeGrafter"/>
</dbReference>
<evidence type="ECO:0000256" key="4">
    <source>
        <dbReference type="ARBA" id="ARBA00022912"/>
    </source>
</evidence>
<dbReference type="GO" id="GO:0005634">
    <property type="term" value="C:nucleus"/>
    <property type="evidence" value="ECO:0007669"/>
    <property type="project" value="TreeGrafter"/>
</dbReference>
<dbReference type="GO" id="GO:0043409">
    <property type="term" value="P:negative regulation of MAPK cascade"/>
    <property type="evidence" value="ECO:0007669"/>
    <property type="project" value="TreeGrafter"/>
</dbReference>
<dbReference type="PROSITE" id="PS50054">
    <property type="entry name" value="TYR_PHOSPHATASE_DUAL"/>
    <property type="match status" value="1"/>
</dbReference>
<dbReference type="EC" id="3.1.3.48" evidence="2"/>
<dbReference type="AlphaFoldDB" id="A0A0D2APW5"/>
<dbReference type="Proteomes" id="UP000053259">
    <property type="component" value="Unassembled WGS sequence"/>
</dbReference>
<dbReference type="Pfam" id="PF00782">
    <property type="entry name" value="DSPc"/>
    <property type="match status" value="1"/>
</dbReference>
<dbReference type="GO" id="GO:0005829">
    <property type="term" value="C:cytosol"/>
    <property type="evidence" value="ECO:0007669"/>
    <property type="project" value="TreeGrafter"/>
</dbReference>
<reference evidence="8 9" key="1">
    <citation type="submission" date="2015-01" db="EMBL/GenBank/DDBJ databases">
        <title>The Genome Sequence of Ochroconis gallopava CBS43764.</title>
        <authorList>
            <consortium name="The Broad Institute Genomics Platform"/>
            <person name="Cuomo C."/>
            <person name="de Hoog S."/>
            <person name="Gorbushina A."/>
            <person name="Stielow B."/>
            <person name="Teixiera M."/>
            <person name="Abouelleil A."/>
            <person name="Chapman S.B."/>
            <person name="Priest M."/>
            <person name="Young S.K."/>
            <person name="Wortman J."/>
            <person name="Nusbaum C."/>
            <person name="Birren B."/>
        </authorList>
    </citation>
    <scope>NUCLEOTIDE SEQUENCE [LARGE SCALE GENOMIC DNA]</scope>
    <source>
        <strain evidence="8 9">CBS 43764</strain>
    </source>
</reference>
<dbReference type="RefSeq" id="XP_016211078.1">
    <property type="nucleotide sequence ID" value="XM_016361002.1"/>
</dbReference>
<feature type="compositionally biased region" description="Polar residues" evidence="5">
    <location>
        <begin position="526"/>
        <end position="542"/>
    </location>
</feature>
<dbReference type="GO" id="GO:0033550">
    <property type="term" value="F:MAP kinase tyrosine phosphatase activity"/>
    <property type="evidence" value="ECO:0007669"/>
    <property type="project" value="TreeGrafter"/>
</dbReference>
<feature type="region of interest" description="Disordered" evidence="5">
    <location>
        <begin position="363"/>
        <end position="401"/>
    </location>
</feature>
<proteinExistence type="inferred from homology"/>
<dbReference type="InterPro" id="IPR029021">
    <property type="entry name" value="Prot-tyrosine_phosphatase-like"/>
</dbReference>
<organism evidence="8 9">
    <name type="scientific">Verruconis gallopava</name>
    <dbReference type="NCBI Taxonomy" id="253628"/>
    <lineage>
        <taxon>Eukaryota</taxon>
        <taxon>Fungi</taxon>
        <taxon>Dikarya</taxon>
        <taxon>Ascomycota</taxon>
        <taxon>Pezizomycotina</taxon>
        <taxon>Dothideomycetes</taxon>
        <taxon>Pleosporomycetidae</taxon>
        <taxon>Venturiales</taxon>
        <taxon>Sympoventuriaceae</taxon>
        <taxon>Verruconis</taxon>
    </lineage>
</organism>
<dbReference type="HOGENOM" id="CLU_003243_0_0_1"/>
<feature type="compositionally biased region" description="Low complexity" evidence="5">
    <location>
        <begin position="889"/>
        <end position="902"/>
    </location>
</feature>
<feature type="region of interest" description="Disordered" evidence="5">
    <location>
        <begin position="1"/>
        <end position="117"/>
    </location>
</feature>
<feature type="domain" description="Tyrosine-protein phosphatase" evidence="6">
    <location>
        <begin position="315"/>
        <end position="501"/>
    </location>
</feature>
<feature type="domain" description="Tyrosine specific protein phosphatases" evidence="7">
    <location>
        <begin position="421"/>
        <end position="478"/>
    </location>
</feature>
<dbReference type="GeneID" id="27315229"/>
<dbReference type="CDD" id="cd14521">
    <property type="entry name" value="DSP_fungal_SDP1-like"/>
    <property type="match status" value="1"/>
</dbReference>
<dbReference type="PANTHER" id="PTHR10159:SF519">
    <property type="entry name" value="DUAL SPECIFICITY PROTEIN PHOSPHATASE MPK3"/>
    <property type="match status" value="1"/>
</dbReference>
<gene>
    <name evidence="8" type="ORF">PV09_07256</name>
</gene>
<evidence type="ECO:0000259" key="7">
    <source>
        <dbReference type="PROSITE" id="PS50056"/>
    </source>
</evidence>
<keyword evidence="9" id="KW-1185">Reference proteome</keyword>
<feature type="compositionally biased region" description="Basic and acidic residues" evidence="5">
    <location>
        <begin position="628"/>
        <end position="638"/>
    </location>
</feature>
<evidence type="ECO:0000256" key="5">
    <source>
        <dbReference type="SAM" id="MobiDB-lite"/>
    </source>
</evidence>
<dbReference type="GO" id="GO:0017017">
    <property type="term" value="F:MAP kinase tyrosine/serine/threonine phosphatase activity"/>
    <property type="evidence" value="ECO:0007669"/>
    <property type="project" value="TreeGrafter"/>
</dbReference>
<dbReference type="STRING" id="253628.A0A0D2APW5"/>
<feature type="compositionally biased region" description="Low complexity" evidence="5">
    <location>
        <begin position="515"/>
        <end position="525"/>
    </location>
</feature>
<dbReference type="SUPFAM" id="SSF52799">
    <property type="entry name" value="(Phosphotyrosine protein) phosphatases II"/>
    <property type="match status" value="1"/>
</dbReference>
<feature type="region of interest" description="Disordered" evidence="5">
    <location>
        <begin position="777"/>
        <end position="832"/>
    </location>
</feature>
<name>A0A0D2APW5_9PEZI</name>
<feature type="region of interest" description="Disordered" evidence="5">
    <location>
        <begin position="627"/>
        <end position="692"/>
    </location>
</feature>